<feature type="domain" description="GST N-terminal" evidence="4">
    <location>
        <begin position="1"/>
        <end position="82"/>
    </location>
</feature>
<evidence type="ECO:0000313" key="7">
    <source>
        <dbReference type="Proteomes" id="UP000694388"/>
    </source>
</evidence>
<dbReference type="InterPro" id="IPR004046">
    <property type="entry name" value="GST_C"/>
</dbReference>
<name>A0A8C4R8C2_EPTBU</name>
<dbReference type="SUPFAM" id="SSF47616">
    <property type="entry name" value="GST C-terminal domain-like"/>
    <property type="match status" value="1"/>
</dbReference>
<dbReference type="InterPro" id="IPR010987">
    <property type="entry name" value="Glutathione-S-Trfase_C-like"/>
</dbReference>
<dbReference type="GO" id="GO:0006749">
    <property type="term" value="P:glutathione metabolic process"/>
    <property type="evidence" value="ECO:0007669"/>
    <property type="project" value="TreeGrafter"/>
</dbReference>
<dbReference type="SFLD" id="SFLDG01153">
    <property type="entry name" value="Main.4:_Theta-like"/>
    <property type="match status" value="1"/>
</dbReference>
<dbReference type="GO" id="GO:0004364">
    <property type="term" value="F:glutathione transferase activity"/>
    <property type="evidence" value="ECO:0007669"/>
    <property type="project" value="TreeGrafter"/>
</dbReference>
<keyword evidence="2" id="KW-0963">Cytoplasm</keyword>
<dbReference type="InterPro" id="IPR036282">
    <property type="entry name" value="Glutathione-S-Trfase_C_sf"/>
</dbReference>
<evidence type="ECO:0000256" key="3">
    <source>
        <dbReference type="RuleBase" id="RU003494"/>
    </source>
</evidence>
<dbReference type="Pfam" id="PF02798">
    <property type="entry name" value="GST_N"/>
    <property type="match status" value="1"/>
</dbReference>
<dbReference type="GO" id="GO:0005737">
    <property type="term" value="C:cytoplasm"/>
    <property type="evidence" value="ECO:0007669"/>
    <property type="project" value="UniProtKB-SubCell"/>
</dbReference>
<dbReference type="Pfam" id="PF00043">
    <property type="entry name" value="GST_C"/>
    <property type="match status" value="1"/>
</dbReference>
<evidence type="ECO:0000256" key="2">
    <source>
        <dbReference type="ARBA" id="ARBA00022490"/>
    </source>
</evidence>
<feature type="domain" description="GST C-terminal" evidence="5">
    <location>
        <begin position="88"/>
        <end position="212"/>
    </location>
</feature>
<dbReference type="Gene3D" id="3.40.30.10">
    <property type="entry name" value="Glutaredoxin"/>
    <property type="match status" value="1"/>
</dbReference>
<dbReference type="SFLD" id="SFLDG00358">
    <property type="entry name" value="Main_(cytGST)"/>
    <property type="match status" value="1"/>
</dbReference>
<evidence type="ECO:0000313" key="6">
    <source>
        <dbReference type="Ensembl" id="ENSEBUP00000025824.1"/>
    </source>
</evidence>
<dbReference type="GeneTree" id="ENSGT00940000163205"/>
<dbReference type="PROSITE" id="PS50405">
    <property type="entry name" value="GST_CTER"/>
    <property type="match status" value="1"/>
</dbReference>
<dbReference type="OMA" id="CQYRVDE"/>
<organism evidence="6 7">
    <name type="scientific">Eptatretus burgeri</name>
    <name type="common">Inshore hagfish</name>
    <dbReference type="NCBI Taxonomy" id="7764"/>
    <lineage>
        <taxon>Eukaryota</taxon>
        <taxon>Metazoa</taxon>
        <taxon>Chordata</taxon>
        <taxon>Craniata</taxon>
        <taxon>Vertebrata</taxon>
        <taxon>Cyclostomata</taxon>
        <taxon>Myxini</taxon>
        <taxon>Myxiniformes</taxon>
        <taxon>Myxinidae</taxon>
        <taxon>Eptatretinae</taxon>
        <taxon>Eptatretus</taxon>
    </lineage>
</organism>
<dbReference type="SUPFAM" id="SSF52833">
    <property type="entry name" value="Thioredoxin-like"/>
    <property type="match status" value="1"/>
</dbReference>
<comment type="similarity">
    <text evidence="3">Belongs to the GST superfamily.</text>
</comment>
<dbReference type="InterPro" id="IPR036249">
    <property type="entry name" value="Thioredoxin-like_sf"/>
</dbReference>
<dbReference type="FunFam" id="3.40.30.10:FF:000176">
    <property type="entry name" value="Glutathione S-transferase theta-1"/>
    <property type="match status" value="1"/>
</dbReference>
<dbReference type="PROSITE" id="PS50404">
    <property type="entry name" value="GST_NTER"/>
    <property type="match status" value="1"/>
</dbReference>
<dbReference type="Ensembl" id="ENSEBUT00000026401.1">
    <property type="protein sequence ID" value="ENSEBUP00000025824.1"/>
    <property type="gene ID" value="ENSEBUG00000015915.1"/>
</dbReference>
<proteinExistence type="inferred from homology"/>
<evidence type="ECO:0000259" key="4">
    <source>
        <dbReference type="PROSITE" id="PS50404"/>
    </source>
</evidence>
<reference evidence="6" key="2">
    <citation type="submission" date="2025-09" db="UniProtKB">
        <authorList>
            <consortium name="Ensembl"/>
        </authorList>
    </citation>
    <scope>IDENTIFICATION</scope>
</reference>
<dbReference type="InterPro" id="IPR051369">
    <property type="entry name" value="GST_Theta"/>
</dbReference>
<evidence type="ECO:0008006" key="8">
    <source>
        <dbReference type="Google" id="ProtNLM"/>
    </source>
</evidence>
<accession>A0A8C4R8C2</accession>
<protein>
    <recommendedName>
        <fullName evidence="8">Glutathione transferase</fullName>
    </recommendedName>
</protein>
<dbReference type="PANTHER" id="PTHR43917">
    <property type="match status" value="1"/>
</dbReference>
<dbReference type="PANTHER" id="PTHR43917:SF8">
    <property type="entry name" value="GH16740P-RELATED"/>
    <property type="match status" value="1"/>
</dbReference>
<dbReference type="InterPro" id="IPR004045">
    <property type="entry name" value="Glutathione_S-Trfase_N"/>
</dbReference>
<dbReference type="Gene3D" id="1.20.1050.10">
    <property type="match status" value="1"/>
</dbReference>
<evidence type="ECO:0000259" key="5">
    <source>
        <dbReference type="PROSITE" id="PS50405"/>
    </source>
</evidence>
<evidence type="ECO:0000256" key="1">
    <source>
        <dbReference type="ARBA" id="ARBA00004496"/>
    </source>
</evidence>
<dbReference type="InterPro" id="IPR040079">
    <property type="entry name" value="Glutathione_S-Trfase"/>
</dbReference>
<comment type="subcellular location">
    <subcellularLocation>
        <location evidence="1">Cytoplasm</location>
    </subcellularLocation>
</comment>
<reference evidence="6" key="1">
    <citation type="submission" date="2025-08" db="UniProtKB">
        <authorList>
            <consortium name="Ensembl"/>
        </authorList>
    </citation>
    <scope>IDENTIFICATION</scope>
</reference>
<dbReference type="SFLD" id="SFLDS00019">
    <property type="entry name" value="Glutathione_Transferase_(cytos"/>
    <property type="match status" value="1"/>
</dbReference>
<keyword evidence="7" id="KW-1185">Reference proteome</keyword>
<sequence length="212" mass="24390">MGLDMYVDLMSPPCRAVVLMAQKNNIPYTEKTLDLFKGDHFKEEFLQVNPLHKVPVICHDDFKLTESVAILKYLSAMYPVADHWYPKELQARALVDEYLAWQHCSVWMDIVPYFIAHTIIPKLFGKPVAENKVQQMKENLELTVKVLQTKFLQEKSFLCGSQISIADLHAYCHLQQPKALGYDTLAGKPKLEAWLCRVEERSETIGGVARYM</sequence>
<dbReference type="Proteomes" id="UP000694388">
    <property type="component" value="Unplaced"/>
</dbReference>
<dbReference type="AlphaFoldDB" id="A0A8C4R8C2"/>